<reference evidence="2 3" key="1">
    <citation type="submission" date="2020-04" db="EMBL/GenBank/DDBJ databases">
        <authorList>
            <person name="Alioto T."/>
            <person name="Alioto T."/>
            <person name="Gomez Garrido J."/>
        </authorList>
    </citation>
    <scope>NUCLEOTIDE SEQUENCE [LARGE SCALE GENOMIC DNA]</scope>
</reference>
<sequence>MESKHKLAHKDHFSTSPPPPSHNSTEGKPDGFRPPQAPLRGPPFTQQHVAFQQQQFKQPADPNSGIFSSLSSGFNSLVSNIFG</sequence>
<dbReference type="AlphaFoldDB" id="A0A8S1DN71"/>
<evidence type="ECO:0000313" key="2">
    <source>
        <dbReference type="EMBL" id="CAB3382037.1"/>
    </source>
</evidence>
<dbReference type="Proteomes" id="UP000494165">
    <property type="component" value="Unassembled WGS sequence"/>
</dbReference>
<organism evidence="2 3">
    <name type="scientific">Cloeon dipterum</name>
    <dbReference type="NCBI Taxonomy" id="197152"/>
    <lineage>
        <taxon>Eukaryota</taxon>
        <taxon>Metazoa</taxon>
        <taxon>Ecdysozoa</taxon>
        <taxon>Arthropoda</taxon>
        <taxon>Hexapoda</taxon>
        <taxon>Insecta</taxon>
        <taxon>Pterygota</taxon>
        <taxon>Palaeoptera</taxon>
        <taxon>Ephemeroptera</taxon>
        <taxon>Pisciforma</taxon>
        <taxon>Baetidae</taxon>
        <taxon>Cloeon</taxon>
    </lineage>
</organism>
<proteinExistence type="predicted"/>
<evidence type="ECO:0000256" key="1">
    <source>
        <dbReference type="SAM" id="MobiDB-lite"/>
    </source>
</evidence>
<dbReference type="OrthoDB" id="10254700at2759"/>
<evidence type="ECO:0000313" key="3">
    <source>
        <dbReference type="Proteomes" id="UP000494165"/>
    </source>
</evidence>
<gene>
    <name evidence="2" type="ORF">CLODIP_2_CD13193</name>
</gene>
<feature type="region of interest" description="Disordered" evidence="1">
    <location>
        <begin position="1"/>
        <end position="75"/>
    </location>
</feature>
<name>A0A8S1DN71_9INSE</name>
<accession>A0A8S1DN71</accession>
<feature type="compositionally biased region" description="Basic and acidic residues" evidence="1">
    <location>
        <begin position="1"/>
        <end position="13"/>
    </location>
</feature>
<protein>
    <submittedName>
        <fullName evidence="2">Uncharacterized protein</fullName>
    </submittedName>
</protein>
<comment type="caution">
    <text evidence="2">The sequence shown here is derived from an EMBL/GenBank/DDBJ whole genome shotgun (WGS) entry which is preliminary data.</text>
</comment>
<dbReference type="EMBL" id="CADEPI010000256">
    <property type="protein sequence ID" value="CAB3382037.1"/>
    <property type="molecule type" value="Genomic_DNA"/>
</dbReference>
<feature type="compositionally biased region" description="Low complexity" evidence="1">
    <location>
        <begin position="44"/>
        <end position="75"/>
    </location>
</feature>
<keyword evidence="3" id="KW-1185">Reference proteome</keyword>